<accession>A0ACA9NKX5</accession>
<gene>
    <name evidence="1" type="ORF">DHETER_LOCUS9603</name>
</gene>
<dbReference type="Proteomes" id="UP000789702">
    <property type="component" value="Unassembled WGS sequence"/>
</dbReference>
<reference evidence="1" key="1">
    <citation type="submission" date="2021-06" db="EMBL/GenBank/DDBJ databases">
        <authorList>
            <person name="Kallberg Y."/>
            <person name="Tangrot J."/>
            <person name="Rosling A."/>
        </authorList>
    </citation>
    <scope>NUCLEOTIDE SEQUENCE</scope>
    <source>
        <strain evidence="1">IL203A</strain>
    </source>
</reference>
<proteinExistence type="predicted"/>
<dbReference type="EMBL" id="CAJVPU010017127">
    <property type="protein sequence ID" value="CAG8657654.1"/>
    <property type="molecule type" value="Genomic_DNA"/>
</dbReference>
<evidence type="ECO:0000313" key="2">
    <source>
        <dbReference type="Proteomes" id="UP000789702"/>
    </source>
</evidence>
<comment type="caution">
    <text evidence="1">The sequence shown here is derived from an EMBL/GenBank/DDBJ whole genome shotgun (WGS) entry which is preliminary data.</text>
</comment>
<keyword evidence="2" id="KW-1185">Reference proteome</keyword>
<name>A0ACA9NKX5_9GLOM</name>
<evidence type="ECO:0000313" key="1">
    <source>
        <dbReference type="EMBL" id="CAG8657654.1"/>
    </source>
</evidence>
<sequence>MEKWFRLQTTPFVFSSSIRTLNYPSFTTGFFHRRICLLSGTSEFQTFHQGFRLSSFVGFKLRLSLLHRIASPNNFRVDPISVKRIATVTKNVKNEKDQDFLYDGHYDLKSFLAMKDVNTNSSIYRGTLYEYQTISCLKTTLGIVTRRVGKANDGGIDFRGQWILPDKKLYVVGQCKALAKKCPPNIIRELEGVLCQETEGTLCILSSMNGFTKSAIKRYIASPFPIMLITVTDQGKKYSCILWNKTAEKYLNEFQVTLKHDLLNSKPLILYNGEPFLNEIDDCWCEIKWHQLLGSIYAIYIKSTTLNSYPIKKIAKAKAWKNI</sequence>
<protein>
    <submittedName>
        <fullName evidence="1">14624_t:CDS:1</fullName>
    </submittedName>
</protein>
<organism evidence="1 2">
    <name type="scientific">Dentiscutata heterogama</name>
    <dbReference type="NCBI Taxonomy" id="1316150"/>
    <lineage>
        <taxon>Eukaryota</taxon>
        <taxon>Fungi</taxon>
        <taxon>Fungi incertae sedis</taxon>
        <taxon>Mucoromycota</taxon>
        <taxon>Glomeromycotina</taxon>
        <taxon>Glomeromycetes</taxon>
        <taxon>Diversisporales</taxon>
        <taxon>Gigasporaceae</taxon>
        <taxon>Dentiscutata</taxon>
    </lineage>
</organism>